<keyword evidence="4" id="KW-1185">Reference proteome</keyword>
<reference evidence="3 4" key="1">
    <citation type="submission" date="2021-04" db="EMBL/GenBank/DDBJ databases">
        <authorList>
            <person name="Bliznina A."/>
        </authorList>
    </citation>
    <scope>NUCLEOTIDE SEQUENCE [LARGE SCALE GENOMIC DNA]</scope>
</reference>
<dbReference type="InterPro" id="IPR036570">
    <property type="entry name" value="HORMA_dom_sf"/>
</dbReference>
<evidence type="ECO:0000313" key="4">
    <source>
        <dbReference type="Proteomes" id="UP001158576"/>
    </source>
</evidence>
<gene>
    <name evidence="3" type="ORF">OKIOD_LOCUS7633</name>
</gene>
<feature type="compositionally biased region" description="Polar residues" evidence="1">
    <location>
        <begin position="11"/>
        <end position="22"/>
    </location>
</feature>
<dbReference type="Proteomes" id="UP001158576">
    <property type="component" value="Chromosome XSR"/>
</dbReference>
<proteinExistence type="predicted"/>
<dbReference type="Gene3D" id="3.30.900.10">
    <property type="entry name" value="HORMA domain"/>
    <property type="match status" value="1"/>
</dbReference>
<feature type="domain" description="HORMA" evidence="2">
    <location>
        <begin position="49"/>
        <end position="242"/>
    </location>
</feature>
<feature type="region of interest" description="Disordered" evidence="1">
    <location>
        <begin position="1"/>
        <end position="22"/>
    </location>
</feature>
<dbReference type="PROSITE" id="PS50815">
    <property type="entry name" value="HORMA"/>
    <property type="match status" value="1"/>
</dbReference>
<name>A0ABN7SEX2_OIKDI</name>
<sequence length="260" mass="29476">MPKRRAEEETTQSLDLTSGDGPSTLQMIRPFKKETATEFLYQKPPISVFSSRRFSKRLLLIGISEICRKRLGVPKDEFILKIAGDVKVQVLNPYDLSGSSEAIFLKKLIQKIFMMAENGWLSKVIMKIGTDDGKQLELYAFSLKERPICNEMDEHAVVDLTQDENAQLRTEVEDLIQALHKKLPTTPLGDVKFSCQVAVNHLAPKKIDLEGFNTADAATMERPRVLFKRHCKTKFHEIDGVGVQALESDEEYEVESAFGW</sequence>
<evidence type="ECO:0000256" key="1">
    <source>
        <dbReference type="SAM" id="MobiDB-lite"/>
    </source>
</evidence>
<dbReference type="InterPro" id="IPR003511">
    <property type="entry name" value="HORMA_dom"/>
</dbReference>
<dbReference type="EMBL" id="OU015569">
    <property type="protein sequence ID" value="CAG5098900.1"/>
    <property type="molecule type" value="Genomic_DNA"/>
</dbReference>
<accession>A0ABN7SEX2</accession>
<protein>
    <submittedName>
        <fullName evidence="3">Oidioi.mRNA.OKI2018_I69.XSR.g16075.t1.cds</fullName>
    </submittedName>
</protein>
<evidence type="ECO:0000259" key="2">
    <source>
        <dbReference type="PROSITE" id="PS50815"/>
    </source>
</evidence>
<organism evidence="3 4">
    <name type="scientific">Oikopleura dioica</name>
    <name type="common">Tunicate</name>
    <dbReference type="NCBI Taxonomy" id="34765"/>
    <lineage>
        <taxon>Eukaryota</taxon>
        <taxon>Metazoa</taxon>
        <taxon>Chordata</taxon>
        <taxon>Tunicata</taxon>
        <taxon>Appendicularia</taxon>
        <taxon>Copelata</taxon>
        <taxon>Oikopleuridae</taxon>
        <taxon>Oikopleura</taxon>
    </lineage>
</organism>
<evidence type="ECO:0000313" key="3">
    <source>
        <dbReference type="EMBL" id="CAG5098900.1"/>
    </source>
</evidence>